<dbReference type="PRINTS" id="PR00421">
    <property type="entry name" value="THIOREDOXIN"/>
</dbReference>
<feature type="domain" description="Thioredoxin" evidence="6">
    <location>
        <begin position="1"/>
        <end position="106"/>
    </location>
</feature>
<accession>A0A1H2L7X4</accession>
<evidence type="ECO:0000256" key="5">
    <source>
        <dbReference type="ARBA" id="ARBA00023284"/>
    </source>
</evidence>
<dbReference type="SUPFAM" id="SSF52833">
    <property type="entry name" value="Thioredoxin-like"/>
    <property type="match status" value="1"/>
</dbReference>
<keyword evidence="4" id="KW-1015">Disulfide bond</keyword>
<dbReference type="STRING" id="419479.SAMN04488563_5238"/>
<dbReference type="InterPro" id="IPR013766">
    <property type="entry name" value="Thioredoxin_domain"/>
</dbReference>
<evidence type="ECO:0000313" key="7">
    <source>
        <dbReference type="EMBL" id="SDU76546.1"/>
    </source>
</evidence>
<sequence>MVREISPSDFDDVTASRGPVVVEFYATWCGACRRMTPVLDAVAAELAGQVEFVKVNVDEATELVSRYDVRSTPTLLVFKDGSPIGAPLVGAYPEVTVREAITASLVPTAPSTAALLAWVPDDACTLPTAERPFRLDEFADLFATSLHGLERPTATRLVFSLDEAAEGRARDLAARESSCCSFFTFTFRAPVDGTVQLQVDVPAERGSVLDGLAHQATTAAAANL</sequence>
<dbReference type="EMBL" id="LT629791">
    <property type="protein sequence ID" value="SDU76546.1"/>
    <property type="molecule type" value="Genomic_DNA"/>
</dbReference>
<dbReference type="AlphaFoldDB" id="A0A1H2L7X4"/>
<protein>
    <submittedName>
        <fullName evidence="7">Thioredoxin</fullName>
    </submittedName>
</protein>
<dbReference type="PANTHER" id="PTHR45663">
    <property type="entry name" value="GEO12009P1"/>
    <property type="match status" value="1"/>
</dbReference>
<comment type="similarity">
    <text evidence="1">Belongs to the thioredoxin family.</text>
</comment>
<keyword evidence="8" id="KW-1185">Reference proteome</keyword>
<dbReference type="InterPro" id="IPR036249">
    <property type="entry name" value="Thioredoxin-like_sf"/>
</dbReference>
<dbReference type="GO" id="GO:0005737">
    <property type="term" value="C:cytoplasm"/>
    <property type="evidence" value="ECO:0007669"/>
    <property type="project" value="TreeGrafter"/>
</dbReference>
<keyword evidence="3" id="KW-0249">Electron transport</keyword>
<evidence type="ECO:0000256" key="3">
    <source>
        <dbReference type="ARBA" id="ARBA00022982"/>
    </source>
</evidence>
<dbReference type="Gene3D" id="3.40.30.10">
    <property type="entry name" value="Glutaredoxin"/>
    <property type="match status" value="1"/>
</dbReference>
<dbReference type="PROSITE" id="PS51352">
    <property type="entry name" value="THIOREDOXIN_2"/>
    <property type="match status" value="1"/>
</dbReference>
<reference evidence="8" key="1">
    <citation type="submission" date="2016-10" db="EMBL/GenBank/DDBJ databases">
        <authorList>
            <person name="Varghese N."/>
            <person name="Submissions S."/>
        </authorList>
    </citation>
    <scope>NUCLEOTIDE SEQUENCE [LARGE SCALE GENOMIC DNA]</scope>
    <source>
        <strain evidence="8">DSM 45079</strain>
    </source>
</reference>
<dbReference type="PANTHER" id="PTHR45663:SF11">
    <property type="entry name" value="GEO12009P1"/>
    <property type="match status" value="1"/>
</dbReference>
<dbReference type="CDD" id="cd02947">
    <property type="entry name" value="TRX_family"/>
    <property type="match status" value="1"/>
</dbReference>
<evidence type="ECO:0000256" key="2">
    <source>
        <dbReference type="ARBA" id="ARBA00022448"/>
    </source>
</evidence>
<dbReference type="Pfam" id="PF00085">
    <property type="entry name" value="Thioredoxin"/>
    <property type="match status" value="1"/>
</dbReference>
<dbReference type="GO" id="GO:0015035">
    <property type="term" value="F:protein-disulfide reductase activity"/>
    <property type="evidence" value="ECO:0007669"/>
    <property type="project" value="TreeGrafter"/>
</dbReference>
<gene>
    <name evidence="7" type="ORF">SAMN04488563_5238</name>
</gene>
<proteinExistence type="inferred from homology"/>
<evidence type="ECO:0000256" key="1">
    <source>
        <dbReference type="ARBA" id="ARBA00008987"/>
    </source>
</evidence>
<dbReference type="Proteomes" id="UP000182977">
    <property type="component" value="Chromosome I"/>
</dbReference>
<dbReference type="PROSITE" id="PS00194">
    <property type="entry name" value="THIOREDOXIN_1"/>
    <property type="match status" value="1"/>
</dbReference>
<name>A0A1H2L7X4_9ACTN</name>
<organism evidence="7 8">
    <name type="scientific">Jiangella alkaliphila</name>
    <dbReference type="NCBI Taxonomy" id="419479"/>
    <lineage>
        <taxon>Bacteria</taxon>
        <taxon>Bacillati</taxon>
        <taxon>Actinomycetota</taxon>
        <taxon>Actinomycetes</taxon>
        <taxon>Jiangellales</taxon>
        <taxon>Jiangellaceae</taxon>
        <taxon>Jiangella</taxon>
    </lineage>
</organism>
<evidence type="ECO:0000259" key="6">
    <source>
        <dbReference type="PROSITE" id="PS51352"/>
    </source>
</evidence>
<keyword evidence="2" id="KW-0813">Transport</keyword>
<evidence type="ECO:0000313" key="8">
    <source>
        <dbReference type="Proteomes" id="UP000182977"/>
    </source>
</evidence>
<evidence type="ECO:0000256" key="4">
    <source>
        <dbReference type="ARBA" id="ARBA00023157"/>
    </source>
</evidence>
<keyword evidence="5" id="KW-0676">Redox-active center</keyword>
<dbReference type="InterPro" id="IPR017937">
    <property type="entry name" value="Thioredoxin_CS"/>
</dbReference>